<keyword evidence="3" id="KW-1185">Reference proteome</keyword>
<dbReference type="RefSeq" id="XP_070919202.1">
    <property type="nucleotide sequence ID" value="XM_071063101.1"/>
</dbReference>
<dbReference type="EMBL" id="BAAFSV010000004">
    <property type="protein sequence ID" value="GAB1317471.1"/>
    <property type="molecule type" value="Genomic_DNA"/>
</dbReference>
<comment type="caution">
    <text evidence="2">The sequence shown here is derived from an EMBL/GenBank/DDBJ whole genome shotgun (WGS) entry which is preliminary data.</text>
</comment>
<accession>A0ABQ0GI82</accession>
<feature type="chain" id="PRO_5047008004" evidence="1">
    <location>
        <begin position="20"/>
        <end position="94"/>
    </location>
</feature>
<sequence>MLAANVLLAAMALALQVAAVPGPRRSGLQLKRQTCSAEFAELVVEGNCEAGQNACEFCCPNGFDVPSATGLDCHLGHEPFQCAAGYTEWHCGDH</sequence>
<keyword evidence="1" id="KW-0732">Signal</keyword>
<gene>
    <name evidence="2" type="ORF">MFIFM68171_07681</name>
</gene>
<dbReference type="GeneID" id="98178424"/>
<evidence type="ECO:0000313" key="3">
    <source>
        <dbReference type="Proteomes" id="UP001628179"/>
    </source>
</evidence>
<organism evidence="2 3">
    <name type="scientific">Madurella fahalii</name>
    <dbReference type="NCBI Taxonomy" id="1157608"/>
    <lineage>
        <taxon>Eukaryota</taxon>
        <taxon>Fungi</taxon>
        <taxon>Dikarya</taxon>
        <taxon>Ascomycota</taxon>
        <taxon>Pezizomycotina</taxon>
        <taxon>Sordariomycetes</taxon>
        <taxon>Sordariomycetidae</taxon>
        <taxon>Sordariales</taxon>
        <taxon>Sordariales incertae sedis</taxon>
        <taxon>Madurella</taxon>
    </lineage>
</organism>
<dbReference type="Proteomes" id="UP001628179">
    <property type="component" value="Unassembled WGS sequence"/>
</dbReference>
<reference evidence="2 3" key="1">
    <citation type="submission" date="2024-09" db="EMBL/GenBank/DDBJ databases">
        <title>Itraconazole resistance in Madurella fahalii resulting from another homologue of gene encoding cytochrome P450 14-alpha sterol demethylase (CYP51).</title>
        <authorList>
            <person name="Yoshioka I."/>
            <person name="Fahal A.H."/>
            <person name="Kaneko S."/>
            <person name="Yaguchi T."/>
        </authorList>
    </citation>
    <scope>NUCLEOTIDE SEQUENCE [LARGE SCALE GENOMIC DNA]</scope>
    <source>
        <strain evidence="2 3">IFM 68171</strain>
    </source>
</reference>
<protein>
    <submittedName>
        <fullName evidence="2">Uncharacterized protein</fullName>
    </submittedName>
</protein>
<evidence type="ECO:0000256" key="1">
    <source>
        <dbReference type="SAM" id="SignalP"/>
    </source>
</evidence>
<feature type="signal peptide" evidence="1">
    <location>
        <begin position="1"/>
        <end position="19"/>
    </location>
</feature>
<name>A0ABQ0GI82_9PEZI</name>
<evidence type="ECO:0000313" key="2">
    <source>
        <dbReference type="EMBL" id="GAB1317471.1"/>
    </source>
</evidence>
<proteinExistence type="predicted"/>